<dbReference type="Gene3D" id="3.40.720.10">
    <property type="entry name" value="Alkaline Phosphatase, subunit A"/>
    <property type="match status" value="1"/>
</dbReference>
<dbReference type="InterPro" id="IPR050738">
    <property type="entry name" value="Sulfatase"/>
</dbReference>
<feature type="domain" description="Sulfatase N-terminal" evidence="5">
    <location>
        <begin position="23"/>
        <end position="396"/>
    </location>
</feature>
<dbReference type="Proteomes" id="UP000366872">
    <property type="component" value="Unassembled WGS sequence"/>
</dbReference>
<keyword evidence="2" id="KW-0479">Metal-binding</keyword>
<keyword evidence="3" id="KW-0378">Hydrolase</keyword>
<dbReference type="GO" id="GO:0004065">
    <property type="term" value="F:arylsulfatase activity"/>
    <property type="evidence" value="ECO:0007669"/>
    <property type="project" value="TreeGrafter"/>
</dbReference>
<evidence type="ECO:0000256" key="1">
    <source>
        <dbReference type="ARBA" id="ARBA00008779"/>
    </source>
</evidence>
<dbReference type="RefSeq" id="WP_136078631.1">
    <property type="nucleotide sequence ID" value="NZ_CAAHFG010000001.1"/>
</dbReference>
<dbReference type="AlphaFoldDB" id="A0A6C2TZI2"/>
<accession>A0A6C2TZI2</accession>
<dbReference type="InterPro" id="IPR024607">
    <property type="entry name" value="Sulfatase_CS"/>
</dbReference>
<dbReference type="PANTHER" id="PTHR42693:SF53">
    <property type="entry name" value="ENDO-4-O-SULFATASE"/>
    <property type="match status" value="1"/>
</dbReference>
<keyword evidence="4" id="KW-0106">Calcium</keyword>
<dbReference type="Pfam" id="PF00884">
    <property type="entry name" value="Sulfatase"/>
    <property type="match status" value="1"/>
</dbReference>
<dbReference type="GO" id="GO:0046872">
    <property type="term" value="F:metal ion binding"/>
    <property type="evidence" value="ECO:0007669"/>
    <property type="project" value="UniProtKB-KW"/>
</dbReference>
<organism evidence="6 7">
    <name type="scientific">Pontiella desulfatans</name>
    <dbReference type="NCBI Taxonomy" id="2750659"/>
    <lineage>
        <taxon>Bacteria</taxon>
        <taxon>Pseudomonadati</taxon>
        <taxon>Kiritimatiellota</taxon>
        <taxon>Kiritimatiellia</taxon>
        <taxon>Kiritimatiellales</taxon>
        <taxon>Pontiellaceae</taxon>
        <taxon>Pontiella</taxon>
    </lineage>
</organism>
<dbReference type="EMBL" id="CAAHFG010000001">
    <property type="protein sequence ID" value="VGO13013.1"/>
    <property type="molecule type" value="Genomic_DNA"/>
</dbReference>
<dbReference type="PANTHER" id="PTHR42693">
    <property type="entry name" value="ARYLSULFATASE FAMILY MEMBER"/>
    <property type="match status" value="1"/>
</dbReference>
<dbReference type="PROSITE" id="PS51257">
    <property type="entry name" value="PROKAR_LIPOPROTEIN"/>
    <property type="match status" value="1"/>
</dbReference>
<dbReference type="InterPro" id="IPR000917">
    <property type="entry name" value="Sulfatase_N"/>
</dbReference>
<evidence type="ECO:0000256" key="2">
    <source>
        <dbReference type="ARBA" id="ARBA00022723"/>
    </source>
</evidence>
<evidence type="ECO:0000256" key="4">
    <source>
        <dbReference type="ARBA" id="ARBA00022837"/>
    </source>
</evidence>
<reference evidence="6 7" key="1">
    <citation type="submission" date="2019-04" db="EMBL/GenBank/DDBJ databases">
        <authorList>
            <person name="Van Vliet M D."/>
        </authorList>
    </citation>
    <scope>NUCLEOTIDE SEQUENCE [LARGE SCALE GENOMIC DNA]</scope>
    <source>
        <strain evidence="6 7">F1</strain>
    </source>
</reference>
<dbReference type="SUPFAM" id="SSF53649">
    <property type="entry name" value="Alkaline phosphatase-like"/>
    <property type="match status" value="1"/>
</dbReference>
<evidence type="ECO:0000313" key="6">
    <source>
        <dbReference type="EMBL" id="VGO13013.1"/>
    </source>
</evidence>
<evidence type="ECO:0000256" key="3">
    <source>
        <dbReference type="ARBA" id="ARBA00022801"/>
    </source>
</evidence>
<dbReference type="PROSITE" id="PS00149">
    <property type="entry name" value="SULFATASE_2"/>
    <property type="match status" value="1"/>
</dbReference>
<keyword evidence="7" id="KW-1185">Reference proteome</keyword>
<name>A0A6C2TZI2_PONDE</name>
<evidence type="ECO:0000259" key="5">
    <source>
        <dbReference type="Pfam" id="PF00884"/>
    </source>
</evidence>
<gene>
    <name evidence="6" type="ORF">PDESU_01567</name>
</gene>
<comment type="similarity">
    <text evidence="1">Belongs to the sulfatase family.</text>
</comment>
<protein>
    <submittedName>
        <fullName evidence="6">Arylsulfatase</fullName>
    </submittedName>
</protein>
<proteinExistence type="inferred from homology"/>
<sequence length="544" mass="61131">MTKTKWIVGGLLIAGCIQAAEKPNFIIIMTDDMGVGQFAPMVEELAESDFDPKFVSYVKRLNQGDAYSGAEALEAARKAMPTISRLADEGLVFSRAFAASALCNPSRVGMASGMHPNRFGIYRNKDITDAPRALPPEKILMPHLKKAGYATAHIGKWHLGKLDEELGDRTRQAYKQQTEKTERQMLDEVGYFGSVPADLHPLNNGFDYYYGYNYHQSVFYDAWNVWDGFTPAGQQKGYNTETFTQKTLDFIDTATEQGKPFFVNLHVHAVHGPLFPNPPARYMEPFADAPELLKNFYGHLYAVDEGIRRIVEKLEAKGQLDNTVIVFTSDNGGSVSRDNTLPGNAPHRGQKGQYTLGGIRVPMVVHWPARIKAGRQTDELASLLDLMPTALDAAGVAVPDGLDGRSLLPLIEGAKKGPHDQLIWFGLHSRFWGFEAETVHNRQFLPLMTSKDPGAWLVVTDDWALRFTSDIEPHHYRDMPMGGPAVFELYSMNKDPGERNNVADKHRPQVNELRDRAYRYSLELPPPNYWERAKWMELIYSVQP</sequence>
<evidence type="ECO:0000313" key="7">
    <source>
        <dbReference type="Proteomes" id="UP000366872"/>
    </source>
</evidence>
<dbReference type="InterPro" id="IPR017850">
    <property type="entry name" value="Alkaline_phosphatase_core_sf"/>
</dbReference>